<protein>
    <submittedName>
        <fullName evidence="6">MFS general substrate transporter</fullName>
    </submittedName>
</protein>
<dbReference type="GO" id="GO:0005886">
    <property type="term" value="C:plasma membrane"/>
    <property type="evidence" value="ECO:0007669"/>
    <property type="project" value="TreeGrafter"/>
</dbReference>
<feature type="transmembrane region" description="Helical" evidence="5">
    <location>
        <begin position="12"/>
        <end position="33"/>
    </location>
</feature>
<evidence type="ECO:0000256" key="3">
    <source>
        <dbReference type="ARBA" id="ARBA00022989"/>
    </source>
</evidence>
<keyword evidence="4 5" id="KW-0472">Membrane</keyword>
<accession>A0A6G1LCZ8</accession>
<gene>
    <name evidence="6" type="ORF">EJ03DRAFT_373392</name>
</gene>
<dbReference type="Proteomes" id="UP000799436">
    <property type="component" value="Unassembled WGS sequence"/>
</dbReference>
<evidence type="ECO:0000256" key="2">
    <source>
        <dbReference type="ARBA" id="ARBA00022692"/>
    </source>
</evidence>
<keyword evidence="3 5" id="KW-1133">Transmembrane helix</keyword>
<dbReference type="InterPro" id="IPR011701">
    <property type="entry name" value="MFS"/>
</dbReference>
<comment type="subcellular location">
    <subcellularLocation>
        <location evidence="1">Membrane</location>
        <topology evidence="1">Multi-pass membrane protein</topology>
    </subcellularLocation>
</comment>
<proteinExistence type="predicted"/>
<dbReference type="InterPro" id="IPR036259">
    <property type="entry name" value="MFS_trans_sf"/>
</dbReference>
<reference evidence="6" key="1">
    <citation type="journal article" date="2020" name="Stud. Mycol.">
        <title>101 Dothideomycetes genomes: a test case for predicting lifestyles and emergence of pathogens.</title>
        <authorList>
            <person name="Haridas S."/>
            <person name="Albert R."/>
            <person name="Binder M."/>
            <person name="Bloem J."/>
            <person name="Labutti K."/>
            <person name="Salamov A."/>
            <person name="Andreopoulos B."/>
            <person name="Baker S."/>
            <person name="Barry K."/>
            <person name="Bills G."/>
            <person name="Bluhm B."/>
            <person name="Cannon C."/>
            <person name="Castanera R."/>
            <person name="Culley D."/>
            <person name="Daum C."/>
            <person name="Ezra D."/>
            <person name="Gonzalez J."/>
            <person name="Henrissat B."/>
            <person name="Kuo A."/>
            <person name="Liang C."/>
            <person name="Lipzen A."/>
            <person name="Lutzoni F."/>
            <person name="Magnuson J."/>
            <person name="Mondo S."/>
            <person name="Nolan M."/>
            <person name="Ohm R."/>
            <person name="Pangilinan J."/>
            <person name="Park H.-J."/>
            <person name="Ramirez L."/>
            <person name="Alfaro M."/>
            <person name="Sun H."/>
            <person name="Tritt A."/>
            <person name="Yoshinaga Y."/>
            <person name="Zwiers L.-H."/>
            <person name="Turgeon B."/>
            <person name="Goodwin S."/>
            <person name="Spatafora J."/>
            <person name="Crous P."/>
            <person name="Grigoriev I."/>
        </authorList>
    </citation>
    <scope>NUCLEOTIDE SEQUENCE</scope>
    <source>
        <strain evidence="6">CBS 116005</strain>
    </source>
</reference>
<evidence type="ECO:0000256" key="5">
    <source>
        <dbReference type="SAM" id="Phobius"/>
    </source>
</evidence>
<dbReference type="SUPFAM" id="SSF103473">
    <property type="entry name" value="MFS general substrate transporter"/>
    <property type="match status" value="1"/>
</dbReference>
<feature type="transmembrane region" description="Helical" evidence="5">
    <location>
        <begin position="113"/>
        <end position="134"/>
    </location>
</feature>
<evidence type="ECO:0000313" key="7">
    <source>
        <dbReference type="Proteomes" id="UP000799436"/>
    </source>
</evidence>
<dbReference type="PANTHER" id="PTHR23502:SF64">
    <property type="entry name" value="TRANSPORTER, PUTATIVE (AFU_ORTHOLOGUE AFUA_3G11760)-RELATED"/>
    <property type="match status" value="1"/>
</dbReference>
<organism evidence="6 7">
    <name type="scientific">Teratosphaeria nubilosa</name>
    <dbReference type="NCBI Taxonomy" id="161662"/>
    <lineage>
        <taxon>Eukaryota</taxon>
        <taxon>Fungi</taxon>
        <taxon>Dikarya</taxon>
        <taxon>Ascomycota</taxon>
        <taxon>Pezizomycotina</taxon>
        <taxon>Dothideomycetes</taxon>
        <taxon>Dothideomycetidae</taxon>
        <taxon>Mycosphaerellales</taxon>
        <taxon>Teratosphaeriaceae</taxon>
        <taxon>Teratosphaeria</taxon>
    </lineage>
</organism>
<dbReference type="Gene3D" id="1.20.1250.20">
    <property type="entry name" value="MFS general substrate transporter like domains"/>
    <property type="match status" value="1"/>
</dbReference>
<dbReference type="OrthoDB" id="3066029at2759"/>
<feature type="transmembrane region" description="Helical" evidence="5">
    <location>
        <begin position="249"/>
        <end position="268"/>
    </location>
</feature>
<feature type="transmembrane region" description="Helical" evidence="5">
    <location>
        <begin position="187"/>
        <end position="210"/>
    </location>
</feature>
<keyword evidence="2 5" id="KW-0812">Transmembrane</keyword>
<feature type="transmembrane region" description="Helical" evidence="5">
    <location>
        <begin position="155"/>
        <end position="175"/>
    </location>
</feature>
<dbReference type="EMBL" id="ML995823">
    <property type="protein sequence ID" value="KAF2770813.1"/>
    <property type="molecule type" value="Genomic_DNA"/>
</dbReference>
<dbReference type="Pfam" id="PF07690">
    <property type="entry name" value="MFS_1"/>
    <property type="match status" value="1"/>
</dbReference>
<evidence type="ECO:0000313" key="6">
    <source>
        <dbReference type="EMBL" id="KAF2770813.1"/>
    </source>
</evidence>
<evidence type="ECO:0000256" key="4">
    <source>
        <dbReference type="ARBA" id="ARBA00023136"/>
    </source>
</evidence>
<feature type="transmembrane region" description="Helical" evidence="5">
    <location>
        <begin position="222"/>
        <end position="243"/>
    </location>
</feature>
<dbReference type="AlphaFoldDB" id="A0A6G1LCZ8"/>
<sequence>MGLSLLLYGPLASIFWLQTALGGCTSILVSFLIPETIHYKRSNELSGLTKKQKAKKLWEWTNPWRVVVLFRYPNILVAGLASGALMWNQYSLLTPVRYVLNPRFGLTSPLQSGLLYIAPGFGYVTGPFFGGRWADRVVRKWINKRNGQRIPEGRLNSTLIAISVMMPGCMLVYGWCIDKKVGGIPVPILAMFLQGVGQTICFSSLTTYCLDVMKFCSSEVVAVNYVIRYAFAAAGSAACLPRINKIGVGWFSTISALFLVLAAVANQFNAKLGARGREWIDDRNDERK</sequence>
<evidence type="ECO:0000256" key="1">
    <source>
        <dbReference type="ARBA" id="ARBA00004141"/>
    </source>
</evidence>
<dbReference type="GO" id="GO:0022857">
    <property type="term" value="F:transmembrane transporter activity"/>
    <property type="evidence" value="ECO:0007669"/>
    <property type="project" value="InterPro"/>
</dbReference>
<name>A0A6G1LCZ8_9PEZI</name>
<feature type="transmembrane region" description="Helical" evidence="5">
    <location>
        <begin position="75"/>
        <end position="93"/>
    </location>
</feature>
<keyword evidence="7" id="KW-1185">Reference proteome</keyword>
<dbReference type="PANTHER" id="PTHR23502">
    <property type="entry name" value="MAJOR FACILITATOR SUPERFAMILY"/>
    <property type="match status" value="1"/>
</dbReference>